<dbReference type="AlphaFoldDB" id="A0A1H5PXL1"/>
<dbReference type="CDD" id="cd08509">
    <property type="entry name" value="PBP2_TmCBP_oligosaccharides_like"/>
    <property type="match status" value="1"/>
</dbReference>
<dbReference type="InterPro" id="IPR039424">
    <property type="entry name" value="SBP_5"/>
</dbReference>
<accession>A0A1H5PXL1</accession>
<evidence type="ECO:0000313" key="6">
    <source>
        <dbReference type="EMBL" id="SEF18536.1"/>
    </source>
</evidence>
<dbReference type="GO" id="GO:1904680">
    <property type="term" value="F:peptide transmembrane transporter activity"/>
    <property type="evidence" value="ECO:0007669"/>
    <property type="project" value="TreeGrafter"/>
</dbReference>
<feature type="region of interest" description="Disordered" evidence="4">
    <location>
        <begin position="13"/>
        <end position="70"/>
    </location>
</feature>
<feature type="compositionally biased region" description="Low complexity" evidence="4">
    <location>
        <begin position="13"/>
        <end position="29"/>
    </location>
</feature>
<dbReference type="SUPFAM" id="SSF53850">
    <property type="entry name" value="Periplasmic binding protein-like II"/>
    <property type="match status" value="1"/>
</dbReference>
<name>A0A1H5PXL1_9ACTN</name>
<proteinExistence type="inferred from homology"/>
<dbReference type="Gene3D" id="3.10.105.10">
    <property type="entry name" value="Dipeptide-binding Protein, Domain 3"/>
    <property type="match status" value="1"/>
</dbReference>
<dbReference type="PIRSF" id="PIRSF002741">
    <property type="entry name" value="MppA"/>
    <property type="match status" value="1"/>
</dbReference>
<dbReference type="GO" id="GO:0042597">
    <property type="term" value="C:periplasmic space"/>
    <property type="evidence" value="ECO:0007669"/>
    <property type="project" value="UniProtKB-ARBA"/>
</dbReference>
<keyword evidence="7" id="KW-1185">Reference proteome</keyword>
<dbReference type="EMBL" id="FNUC01000004">
    <property type="protein sequence ID" value="SEF18536.1"/>
    <property type="molecule type" value="Genomic_DNA"/>
</dbReference>
<dbReference type="PANTHER" id="PTHR30290:SF9">
    <property type="entry name" value="OLIGOPEPTIDE-BINDING PROTEIN APPA"/>
    <property type="match status" value="1"/>
</dbReference>
<feature type="domain" description="Solute-binding protein family 5" evidence="5">
    <location>
        <begin position="154"/>
        <end position="509"/>
    </location>
</feature>
<keyword evidence="3" id="KW-0732">Signal</keyword>
<dbReference type="Gene3D" id="3.40.190.10">
    <property type="entry name" value="Periplasmic binding protein-like II"/>
    <property type="match status" value="1"/>
</dbReference>
<dbReference type="Pfam" id="PF00496">
    <property type="entry name" value="SBP_bac_5"/>
    <property type="match status" value="1"/>
</dbReference>
<dbReference type="Proteomes" id="UP000181980">
    <property type="component" value="Unassembled WGS sequence"/>
</dbReference>
<evidence type="ECO:0000256" key="2">
    <source>
        <dbReference type="ARBA" id="ARBA00022448"/>
    </source>
</evidence>
<evidence type="ECO:0000259" key="5">
    <source>
        <dbReference type="Pfam" id="PF00496"/>
    </source>
</evidence>
<evidence type="ECO:0000256" key="1">
    <source>
        <dbReference type="ARBA" id="ARBA00005695"/>
    </source>
</evidence>
<evidence type="ECO:0000313" key="7">
    <source>
        <dbReference type="Proteomes" id="UP000181980"/>
    </source>
</evidence>
<organism evidence="6 7">
    <name type="scientific">Jiangella alba</name>
    <dbReference type="NCBI Taxonomy" id="561176"/>
    <lineage>
        <taxon>Bacteria</taxon>
        <taxon>Bacillati</taxon>
        <taxon>Actinomycetota</taxon>
        <taxon>Actinomycetes</taxon>
        <taxon>Jiangellales</taxon>
        <taxon>Jiangellaceae</taxon>
        <taxon>Jiangella</taxon>
    </lineage>
</organism>
<protein>
    <submittedName>
        <fullName evidence="6">Peptide/nickel transport system substrate-binding protein</fullName>
    </submittedName>
</protein>
<dbReference type="GO" id="GO:0015833">
    <property type="term" value="P:peptide transport"/>
    <property type="evidence" value="ECO:0007669"/>
    <property type="project" value="TreeGrafter"/>
</dbReference>
<reference evidence="7" key="1">
    <citation type="submission" date="2016-10" db="EMBL/GenBank/DDBJ databases">
        <authorList>
            <person name="Varghese N."/>
            <person name="Submissions S."/>
        </authorList>
    </citation>
    <scope>NUCLEOTIDE SEQUENCE [LARGE SCALE GENOMIC DNA]</scope>
    <source>
        <strain evidence="7">DSM 45237</strain>
    </source>
</reference>
<dbReference type="Gene3D" id="3.90.76.10">
    <property type="entry name" value="Dipeptide-binding Protein, Domain 1"/>
    <property type="match status" value="1"/>
</dbReference>
<dbReference type="STRING" id="561176.SAMN04488561_6600"/>
<sequence>MRAAAVLRAVVTGRPGADGPTGADAAAGAGRRRTMRRAKAAAAGRSRDGSGAAGSTRGTRRAGSTRGAARGTWRTAAAAVLVLGLAAACTAGTTNQSGGSNENGGGTVIYGKTDGGTTFVRNYNVMGPATDKAPHPEMIYEPLMRIDYGNGAVIEPWLAESWEFNDDGTQLTMTLRDDVTFSDGEEFTADDVVYSLSLPLEKPEFSIAGVTYTAVEKVDDTTVSVTFAEPSFATLKQFASVLLPMVPEHIWTAEDLNTWTNPDPVGTGPFTLGDFKPQQVTLQARDDYWGGDLPMDSFKIIPTGEALKAQLLRGEVDLGTASWANGEEEYVGQDPERHLYQLYSNGGAMSLLFNTAKPPFDDVHVRRALSMTIDRTAVVTTLQRPGTEAGPTGLSEQLYGDWMRPEYLEVQPVSADDALAELAAGGWTIEDGALVKDGQSYPLTILFNADWGWGSYADILINTWRDTLGLEVQPAGQPSAGYYDQQNLGTFDMVAATTGGAGIYGVYNFLSSSFLMPIGESASLNAGRWNDPETDEIITAMERTEDVDELKELGQQLQDIVVEEVPFSPIYNNYWFVDINATRWTNWPTPESFDHIPFIGMGPDMTLTLLDLEPTGES</sequence>
<comment type="similarity">
    <text evidence="1">Belongs to the bacterial solute-binding protein 5 family.</text>
</comment>
<dbReference type="GO" id="GO:0043190">
    <property type="term" value="C:ATP-binding cassette (ABC) transporter complex"/>
    <property type="evidence" value="ECO:0007669"/>
    <property type="project" value="InterPro"/>
</dbReference>
<evidence type="ECO:0000256" key="4">
    <source>
        <dbReference type="SAM" id="MobiDB-lite"/>
    </source>
</evidence>
<keyword evidence="2" id="KW-0813">Transport</keyword>
<dbReference type="PANTHER" id="PTHR30290">
    <property type="entry name" value="PERIPLASMIC BINDING COMPONENT OF ABC TRANSPORTER"/>
    <property type="match status" value="1"/>
</dbReference>
<gene>
    <name evidence="6" type="ORF">SAMN04488561_6600</name>
</gene>
<dbReference type="InterPro" id="IPR000914">
    <property type="entry name" value="SBP_5_dom"/>
</dbReference>
<dbReference type="InterPro" id="IPR030678">
    <property type="entry name" value="Peptide/Ni-bd"/>
</dbReference>
<evidence type="ECO:0000256" key="3">
    <source>
        <dbReference type="ARBA" id="ARBA00022729"/>
    </source>
</evidence>
<feature type="compositionally biased region" description="Low complexity" evidence="4">
    <location>
        <begin position="40"/>
        <end position="70"/>
    </location>
</feature>
<feature type="compositionally biased region" description="Basic residues" evidence="4">
    <location>
        <begin position="30"/>
        <end position="39"/>
    </location>
</feature>